<keyword evidence="1" id="KW-1133">Transmembrane helix</keyword>
<accession>A0AAW0L082</accession>
<evidence type="ECO:0000313" key="2">
    <source>
        <dbReference type="EMBL" id="KAK7844997.1"/>
    </source>
</evidence>
<name>A0AAW0L082_QUESU</name>
<organism evidence="2 3">
    <name type="scientific">Quercus suber</name>
    <name type="common">Cork oak</name>
    <dbReference type="NCBI Taxonomy" id="58331"/>
    <lineage>
        <taxon>Eukaryota</taxon>
        <taxon>Viridiplantae</taxon>
        <taxon>Streptophyta</taxon>
        <taxon>Embryophyta</taxon>
        <taxon>Tracheophyta</taxon>
        <taxon>Spermatophyta</taxon>
        <taxon>Magnoliopsida</taxon>
        <taxon>eudicotyledons</taxon>
        <taxon>Gunneridae</taxon>
        <taxon>Pentapetalae</taxon>
        <taxon>rosids</taxon>
        <taxon>fabids</taxon>
        <taxon>Fagales</taxon>
        <taxon>Fagaceae</taxon>
        <taxon>Quercus</taxon>
    </lineage>
</organism>
<keyword evidence="1" id="KW-0812">Transmembrane</keyword>
<evidence type="ECO:0000256" key="1">
    <source>
        <dbReference type="SAM" id="Phobius"/>
    </source>
</evidence>
<gene>
    <name evidence="2" type="ORF">CFP56_010174</name>
</gene>
<keyword evidence="1" id="KW-0472">Membrane</keyword>
<evidence type="ECO:0000313" key="3">
    <source>
        <dbReference type="Proteomes" id="UP000237347"/>
    </source>
</evidence>
<comment type="caution">
    <text evidence="2">The sequence shown here is derived from an EMBL/GenBank/DDBJ whole genome shotgun (WGS) entry which is preliminary data.</text>
</comment>
<sequence length="68" mass="7651">MMKHHPRRIIVFALNSIFIVIFIILLLCSMDVQGFRPLKYQPPPSKSMNKSFAAEAYSGPSYGGIGHK</sequence>
<dbReference type="Proteomes" id="UP000237347">
    <property type="component" value="Unassembled WGS sequence"/>
</dbReference>
<dbReference type="AlphaFoldDB" id="A0AAW0L082"/>
<dbReference type="EMBL" id="PKMF04000177">
    <property type="protein sequence ID" value="KAK7844997.1"/>
    <property type="molecule type" value="Genomic_DNA"/>
</dbReference>
<protein>
    <recommendedName>
        <fullName evidence="4">Transmembrane protein</fullName>
    </recommendedName>
</protein>
<proteinExistence type="predicted"/>
<keyword evidence="3" id="KW-1185">Reference proteome</keyword>
<evidence type="ECO:0008006" key="4">
    <source>
        <dbReference type="Google" id="ProtNLM"/>
    </source>
</evidence>
<reference evidence="2 3" key="1">
    <citation type="journal article" date="2018" name="Sci. Data">
        <title>The draft genome sequence of cork oak.</title>
        <authorList>
            <person name="Ramos A.M."/>
            <person name="Usie A."/>
            <person name="Barbosa P."/>
            <person name="Barros P.M."/>
            <person name="Capote T."/>
            <person name="Chaves I."/>
            <person name="Simoes F."/>
            <person name="Abreu I."/>
            <person name="Carrasquinho I."/>
            <person name="Faro C."/>
            <person name="Guimaraes J.B."/>
            <person name="Mendonca D."/>
            <person name="Nobrega F."/>
            <person name="Rodrigues L."/>
            <person name="Saibo N.J.M."/>
            <person name="Varela M.C."/>
            <person name="Egas C."/>
            <person name="Matos J."/>
            <person name="Miguel C.M."/>
            <person name="Oliveira M.M."/>
            <person name="Ricardo C.P."/>
            <person name="Goncalves S."/>
        </authorList>
    </citation>
    <scope>NUCLEOTIDE SEQUENCE [LARGE SCALE GENOMIC DNA]</scope>
    <source>
        <strain evidence="3">cv. HL8</strain>
    </source>
</reference>
<feature type="transmembrane region" description="Helical" evidence="1">
    <location>
        <begin position="9"/>
        <end position="27"/>
    </location>
</feature>